<comment type="caution">
    <text evidence="1">The sequence shown here is derived from an EMBL/GenBank/DDBJ whole genome shotgun (WGS) entry which is preliminary data.</text>
</comment>
<accession>A0A8X6I203</accession>
<gene>
    <name evidence="1" type="ORF">TNCT_666261</name>
</gene>
<dbReference type="AlphaFoldDB" id="A0A8X6I203"/>
<dbReference type="Proteomes" id="UP000887116">
    <property type="component" value="Unassembled WGS sequence"/>
</dbReference>
<reference evidence="1" key="1">
    <citation type="submission" date="2020-07" db="EMBL/GenBank/DDBJ databases">
        <title>Multicomponent nature underlies the extraordinary mechanical properties of spider dragline silk.</title>
        <authorList>
            <person name="Kono N."/>
            <person name="Nakamura H."/>
            <person name="Mori M."/>
            <person name="Yoshida Y."/>
            <person name="Ohtoshi R."/>
            <person name="Malay A.D."/>
            <person name="Moran D.A.P."/>
            <person name="Tomita M."/>
            <person name="Numata K."/>
            <person name="Arakawa K."/>
        </authorList>
    </citation>
    <scope>NUCLEOTIDE SEQUENCE</scope>
</reference>
<keyword evidence="2" id="KW-1185">Reference proteome</keyword>
<name>A0A8X6I203_TRICU</name>
<dbReference type="EMBL" id="BMAO01036917">
    <property type="protein sequence ID" value="GFR13999.1"/>
    <property type="molecule type" value="Genomic_DNA"/>
</dbReference>
<evidence type="ECO:0000313" key="2">
    <source>
        <dbReference type="Proteomes" id="UP000887116"/>
    </source>
</evidence>
<proteinExistence type="predicted"/>
<protein>
    <submittedName>
        <fullName evidence="1">Uncharacterized protein</fullName>
    </submittedName>
</protein>
<evidence type="ECO:0000313" key="1">
    <source>
        <dbReference type="EMBL" id="GFR13999.1"/>
    </source>
</evidence>
<organism evidence="1 2">
    <name type="scientific">Trichonephila clavata</name>
    <name type="common">Joro spider</name>
    <name type="synonym">Nephila clavata</name>
    <dbReference type="NCBI Taxonomy" id="2740835"/>
    <lineage>
        <taxon>Eukaryota</taxon>
        <taxon>Metazoa</taxon>
        <taxon>Ecdysozoa</taxon>
        <taxon>Arthropoda</taxon>
        <taxon>Chelicerata</taxon>
        <taxon>Arachnida</taxon>
        <taxon>Araneae</taxon>
        <taxon>Araneomorphae</taxon>
        <taxon>Entelegynae</taxon>
        <taxon>Araneoidea</taxon>
        <taxon>Nephilidae</taxon>
        <taxon>Trichonephila</taxon>
    </lineage>
</organism>
<sequence>MRQFKVGTRQISLVEQKRLRSSYNLQEIIISSGHFTETNALKHFSSISYVDLQKKEESLRNVGSPEGKTEGLKKSHYEKNWALMDKLFPFKVVLGHPSYSRLVHSLSQEHSALFLRRLPLPVYRPASVERS</sequence>